<evidence type="ECO:0000313" key="7">
    <source>
        <dbReference type="EMBL" id="GEP97201.1"/>
    </source>
</evidence>
<dbReference type="RefSeq" id="WP_186831123.1">
    <property type="nucleotide sequence ID" value="NZ_BKAU01000004.1"/>
</dbReference>
<evidence type="ECO:0000256" key="3">
    <source>
        <dbReference type="ARBA" id="ARBA00023082"/>
    </source>
</evidence>
<comment type="similarity">
    <text evidence="1">Belongs to the sigma-70 factor family. ECF subfamily.</text>
</comment>
<dbReference type="SUPFAM" id="SSF88659">
    <property type="entry name" value="Sigma3 and sigma4 domains of RNA polymerase sigma factors"/>
    <property type="match status" value="1"/>
</dbReference>
<dbReference type="Pfam" id="PF04542">
    <property type="entry name" value="Sigma70_r2"/>
    <property type="match status" value="1"/>
</dbReference>
<dbReference type="Proteomes" id="UP000321436">
    <property type="component" value="Unassembled WGS sequence"/>
</dbReference>
<proteinExistence type="inferred from homology"/>
<feature type="domain" description="RNA polymerase sigma-70 region 2" evidence="5">
    <location>
        <begin position="28"/>
        <end position="92"/>
    </location>
</feature>
<evidence type="ECO:0000313" key="8">
    <source>
        <dbReference type="Proteomes" id="UP000321436"/>
    </source>
</evidence>
<keyword evidence="3" id="KW-0731">Sigma factor</keyword>
<accession>A0A512RND6</accession>
<dbReference type="InterPro" id="IPR007627">
    <property type="entry name" value="RNA_pol_sigma70_r2"/>
</dbReference>
<sequence length="199" mass="23287">MPEHILYDEDRELLNRLVKGNEEAFTILYDRYYRRVALFVQQLVKLPALAEDISQETFIRIWEAREQLAKVQSFKSYLFVAARNHALNCLKRGASEEALKGEIIRHFQQFRNNTEEEMLTQAYLQHIERVLNALPLQTRRIFRLCREQEHSYEEVAARLGISKNAVKKHMIRSIKSLKSAAEKDLGISFGLALILVSRL</sequence>
<dbReference type="Pfam" id="PF08281">
    <property type="entry name" value="Sigma70_r4_2"/>
    <property type="match status" value="1"/>
</dbReference>
<evidence type="ECO:0000256" key="2">
    <source>
        <dbReference type="ARBA" id="ARBA00023015"/>
    </source>
</evidence>
<keyword evidence="8" id="KW-1185">Reference proteome</keyword>
<dbReference type="CDD" id="cd06171">
    <property type="entry name" value="Sigma70_r4"/>
    <property type="match status" value="1"/>
</dbReference>
<organism evidence="7 8">
    <name type="scientific">Chitinophaga cymbidii</name>
    <dbReference type="NCBI Taxonomy" id="1096750"/>
    <lineage>
        <taxon>Bacteria</taxon>
        <taxon>Pseudomonadati</taxon>
        <taxon>Bacteroidota</taxon>
        <taxon>Chitinophagia</taxon>
        <taxon>Chitinophagales</taxon>
        <taxon>Chitinophagaceae</taxon>
        <taxon>Chitinophaga</taxon>
    </lineage>
</organism>
<dbReference type="AlphaFoldDB" id="A0A512RND6"/>
<dbReference type="Gene3D" id="1.10.10.10">
    <property type="entry name" value="Winged helix-like DNA-binding domain superfamily/Winged helix DNA-binding domain"/>
    <property type="match status" value="1"/>
</dbReference>
<dbReference type="GO" id="GO:0003677">
    <property type="term" value="F:DNA binding"/>
    <property type="evidence" value="ECO:0007669"/>
    <property type="project" value="InterPro"/>
</dbReference>
<name>A0A512RND6_9BACT</name>
<evidence type="ECO:0000259" key="5">
    <source>
        <dbReference type="Pfam" id="PF04542"/>
    </source>
</evidence>
<reference evidence="7 8" key="1">
    <citation type="submission" date="2019-07" db="EMBL/GenBank/DDBJ databases">
        <title>Whole genome shotgun sequence of Chitinophaga cymbidii NBRC 109752.</title>
        <authorList>
            <person name="Hosoyama A."/>
            <person name="Uohara A."/>
            <person name="Ohji S."/>
            <person name="Ichikawa N."/>
        </authorList>
    </citation>
    <scope>NUCLEOTIDE SEQUENCE [LARGE SCALE GENOMIC DNA]</scope>
    <source>
        <strain evidence="7 8">NBRC 109752</strain>
    </source>
</reference>
<gene>
    <name evidence="7" type="ORF">CCY01nite_34610</name>
</gene>
<keyword evidence="4" id="KW-0804">Transcription</keyword>
<evidence type="ECO:0000259" key="6">
    <source>
        <dbReference type="Pfam" id="PF08281"/>
    </source>
</evidence>
<feature type="domain" description="RNA polymerase sigma factor 70 region 4 type 2" evidence="6">
    <location>
        <begin position="127"/>
        <end position="176"/>
    </location>
</feature>
<dbReference type="EMBL" id="BKAU01000004">
    <property type="protein sequence ID" value="GEP97201.1"/>
    <property type="molecule type" value="Genomic_DNA"/>
</dbReference>
<dbReference type="InterPro" id="IPR039425">
    <property type="entry name" value="RNA_pol_sigma-70-like"/>
</dbReference>
<dbReference type="InterPro" id="IPR036388">
    <property type="entry name" value="WH-like_DNA-bd_sf"/>
</dbReference>
<dbReference type="InterPro" id="IPR013324">
    <property type="entry name" value="RNA_pol_sigma_r3/r4-like"/>
</dbReference>
<dbReference type="SUPFAM" id="SSF88946">
    <property type="entry name" value="Sigma2 domain of RNA polymerase sigma factors"/>
    <property type="match status" value="1"/>
</dbReference>
<dbReference type="Gene3D" id="1.10.1740.10">
    <property type="match status" value="1"/>
</dbReference>
<dbReference type="InterPro" id="IPR014284">
    <property type="entry name" value="RNA_pol_sigma-70_dom"/>
</dbReference>
<dbReference type="PANTHER" id="PTHR43133">
    <property type="entry name" value="RNA POLYMERASE ECF-TYPE SIGMA FACTO"/>
    <property type="match status" value="1"/>
</dbReference>
<dbReference type="PANTHER" id="PTHR43133:SF46">
    <property type="entry name" value="RNA POLYMERASE SIGMA-70 FACTOR ECF SUBFAMILY"/>
    <property type="match status" value="1"/>
</dbReference>
<dbReference type="NCBIfam" id="TIGR02985">
    <property type="entry name" value="Sig70_bacteroi1"/>
    <property type="match status" value="1"/>
</dbReference>
<keyword evidence="2" id="KW-0805">Transcription regulation</keyword>
<dbReference type="InterPro" id="IPR013249">
    <property type="entry name" value="RNA_pol_sigma70_r4_t2"/>
</dbReference>
<dbReference type="GO" id="GO:0016987">
    <property type="term" value="F:sigma factor activity"/>
    <property type="evidence" value="ECO:0007669"/>
    <property type="project" value="UniProtKB-KW"/>
</dbReference>
<protein>
    <submittedName>
        <fullName evidence="7">RNA polymerase sigma-70 factor</fullName>
    </submittedName>
</protein>
<dbReference type="GO" id="GO:0006352">
    <property type="term" value="P:DNA-templated transcription initiation"/>
    <property type="evidence" value="ECO:0007669"/>
    <property type="project" value="InterPro"/>
</dbReference>
<evidence type="ECO:0000256" key="4">
    <source>
        <dbReference type="ARBA" id="ARBA00023163"/>
    </source>
</evidence>
<dbReference type="InterPro" id="IPR014327">
    <property type="entry name" value="RNA_pol_sigma70_bacteroid"/>
</dbReference>
<dbReference type="InterPro" id="IPR013325">
    <property type="entry name" value="RNA_pol_sigma_r2"/>
</dbReference>
<dbReference type="NCBIfam" id="TIGR02937">
    <property type="entry name" value="sigma70-ECF"/>
    <property type="match status" value="1"/>
</dbReference>
<evidence type="ECO:0000256" key="1">
    <source>
        <dbReference type="ARBA" id="ARBA00010641"/>
    </source>
</evidence>
<comment type="caution">
    <text evidence="7">The sequence shown here is derived from an EMBL/GenBank/DDBJ whole genome shotgun (WGS) entry which is preliminary data.</text>
</comment>